<feature type="region of interest" description="Disordered" evidence="1">
    <location>
        <begin position="842"/>
        <end position="971"/>
    </location>
</feature>
<evidence type="ECO:0000256" key="2">
    <source>
        <dbReference type="SAM" id="Phobius"/>
    </source>
</evidence>
<protein>
    <submittedName>
        <fullName evidence="3">Uncharacterized protein</fullName>
    </submittedName>
</protein>
<evidence type="ECO:0000313" key="3">
    <source>
        <dbReference type="EMBL" id="KAF9544241.1"/>
    </source>
</evidence>
<dbReference type="InterPro" id="IPR010640">
    <property type="entry name" value="Low_temperature_requirement_A"/>
</dbReference>
<feature type="compositionally biased region" description="Pro residues" evidence="1">
    <location>
        <begin position="962"/>
        <end position="971"/>
    </location>
</feature>
<evidence type="ECO:0000256" key="1">
    <source>
        <dbReference type="SAM" id="MobiDB-lite"/>
    </source>
</evidence>
<feature type="compositionally biased region" description="Low complexity" evidence="1">
    <location>
        <begin position="53"/>
        <end position="64"/>
    </location>
</feature>
<keyword evidence="2" id="KW-0812">Transmembrane</keyword>
<feature type="transmembrane region" description="Helical" evidence="2">
    <location>
        <begin position="647"/>
        <end position="670"/>
    </location>
</feature>
<organism evidence="3 4">
    <name type="scientific">Mortierella hygrophila</name>
    <dbReference type="NCBI Taxonomy" id="979708"/>
    <lineage>
        <taxon>Eukaryota</taxon>
        <taxon>Fungi</taxon>
        <taxon>Fungi incertae sedis</taxon>
        <taxon>Mucoromycota</taxon>
        <taxon>Mortierellomycotina</taxon>
        <taxon>Mortierellomycetes</taxon>
        <taxon>Mortierellales</taxon>
        <taxon>Mortierellaceae</taxon>
        <taxon>Mortierella</taxon>
    </lineage>
</organism>
<dbReference type="PANTHER" id="PTHR42101:SF1">
    <property type="entry name" value="LOW TEMPERATURE REQUIREMENT A"/>
    <property type="match status" value="1"/>
</dbReference>
<proteinExistence type="predicted"/>
<keyword evidence="4" id="KW-1185">Reference proteome</keyword>
<feature type="transmembrane region" description="Helical" evidence="2">
    <location>
        <begin position="616"/>
        <end position="635"/>
    </location>
</feature>
<keyword evidence="2" id="KW-1133">Transmembrane helix</keyword>
<keyword evidence="2" id="KW-0472">Membrane</keyword>
<gene>
    <name evidence="3" type="ORF">EC957_012287</name>
</gene>
<dbReference type="Pfam" id="PF06772">
    <property type="entry name" value="LtrA"/>
    <property type="match status" value="2"/>
</dbReference>
<comment type="caution">
    <text evidence="3">The sequence shown here is derived from an EMBL/GenBank/DDBJ whole genome shotgun (WGS) entry which is preliminary data.</text>
</comment>
<evidence type="ECO:0000313" key="4">
    <source>
        <dbReference type="Proteomes" id="UP000723463"/>
    </source>
</evidence>
<dbReference type="EMBL" id="JAAAXW010000095">
    <property type="protein sequence ID" value="KAF9544241.1"/>
    <property type="molecule type" value="Genomic_DNA"/>
</dbReference>
<accession>A0A9P6F6R2</accession>
<feature type="transmembrane region" description="Helical" evidence="2">
    <location>
        <begin position="586"/>
        <end position="604"/>
    </location>
</feature>
<feature type="transmembrane region" description="Helical" evidence="2">
    <location>
        <begin position="450"/>
        <end position="469"/>
    </location>
</feature>
<dbReference type="PANTHER" id="PTHR42101">
    <property type="entry name" value="CHROMOSOME 16, WHOLE GENOME SHOTGUN SEQUENCE"/>
    <property type="match status" value="1"/>
</dbReference>
<feature type="transmembrane region" description="Helical" evidence="2">
    <location>
        <begin position="489"/>
        <end position="510"/>
    </location>
</feature>
<name>A0A9P6F6R2_9FUNG</name>
<dbReference type="AlphaFoldDB" id="A0A9P6F6R2"/>
<feature type="compositionally biased region" description="Polar residues" evidence="1">
    <location>
        <begin position="927"/>
        <end position="939"/>
    </location>
</feature>
<sequence length="971" mass="106536">MSRPLFEPLRNRPQARQTFAEGMNHGIQSLRRTVFNRAHSTRNDGNEDEETGSAATAIAATSSTNKAPARPVMPRSRPSMTQFKIREQPAKMIIPPPYGQEKVQEAAKALAAGIPDGIPHGGGSHLPPLTKVMSPDSETSDDEPEVRVHFEIHLQEDADSEPICPLSEQNVNTLATELDLTAQERSEVQAIQNKDDLTAYFAKLPRDYDVQIIVSDGVPDSPEVRFAQHDYVMNGETIAVVRRESISSFAKKRSGRRKQRYRRPTTDLSMMPVEEPKASWLELFYDLLFVANLTEFTHSHPITSHLALAHYIGWFIIMWWAWAGQTFWAARFDMDDLFTKVCKLIEFCALITFGAFSSDHLDKTSTGFIGSYIVLKGVLVIEYSNGDTVLGDSKQVEKVADATVVTYREQPASDDCVGSVDLVAQYDRANIIGLIGLSAGASTWTEGLDFFMILFVLVTVILYALWWLYFDDFSEDIFHKTTTLSQLWAYLHLPLHICLVLVGTGALDLIRLYKLEHHIDELMTEAAHMTNGNFDPLTASALSALSFTTPTLPSGFEIPIERKSAAASGAAALSGRDTDYDLTKQYFLVVCSLVFLCNSLLKWINLRSYDKFQKIVYLSRFLNAIFILCLLAIPLKKMTPFALLGSMAFFCVLQVAVDLAVIYFGAYGFVDDLEAWARSARSSIDLGSFLPSPLAGRSRANSRAQSRAGSTVNLGLHNHKGGTMKHHLQRSNSSASSLAITIPFGPGSPHSPNRDHHNYNHDQQFQQYQNQLSLQQQSPTLSQQQQQALYNMHVNANSLGASGAYGNLVQALAEIKRREHLSHHSTGPNGISHPYRQISLSASGVEHGSGPTQLLPRRSVGDGRMYIQQNSVSLKRPGTNGTPRPSLTSTPQHGQGSSLDSTTTLASKNTSSNGSGSVPTLKRGGSVSRNGDLTSNSATAGPGRNALGLVNLFNPPSHSGNSPPPSSSSSP</sequence>
<feature type="transmembrane region" description="Helical" evidence="2">
    <location>
        <begin position="311"/>
        <end position="330"/>
    </location>
</feature>
<reference evidence="3" key="1">
    <citation type="journal article" date="2020" name="Fungal Divers.">
        <title>Resolving the Mortierellaceae phylogeny through synthesis of multi-gene phylogenetics and phylogenomics.</title>
        <authorList>
            <person name="Vandepol N."/>
            <person name="Liber J."/>
            <person name="Desiro A."/>
            <person name="Na H."/>
            <person name="Kennedy M."/>
            <person name="Barry K."/>
            <person name="Grigoriev I.V."/>
            <person name="Miller A.N."/>
            <person name="O'Donnell K."/>
            <person name="Stajich J.E."/>
            <person name="Bonito G."/>
        </authorList>
    </citation>
    <scope>NUCLEOTIDE SEQUENCE</scope>
    <source>
        <strain evidence="3">NRRL 2591</strain>
    </source>
</reference>
<feature type="region of interest" description="Disordered" evidence="1">
    <location>
        <begin position="35"/>
        <end position="78"/>
    </location>
</feature>
<dbReference type="Proteomes" id="UP000723463">
    <property type="component" value="Unassembled WGS sequence"/>
</dbReference>
<feature type="compositionally biased region" description="Polar residues" evidence="1">
    <location>
        <begin position="867"/>
        <end position="918"/>
    </location>
</feature>